<dbReference type="EMBL" id="CAJNOE010000481">
    <property type="protein sequence ID" value="CAF1237210.1"/>
    <property type="molecule type" value="Genomic_DNA"/>
</dbReference>
<dbReference type="InterPro" id="IPR011042">
    <property type="entry name" value="6-blade_b-propeller_TolB-like"/>
</dbReference>
<dbReference type="Gene3D" id="2.120.10.30">
    <property type="entry name" value="TolB, C-terminal domain"/>
    <property type="match status" value="1"/>
</dbReference>
<name>A0A814Z000_9BILA</name>
<dbReference type="AlphaFoldDB" id="A0A814Z000"/>
<evidence type="ECO:0000313" key="4">
    <source>
        <dbReference type="Proteomes" id="UP000663860"/>
    </source>
</evidence>
<dbReference type="Proteomes" id="UP000663860">
    <property type="component" value="Unassembled WGS sequence"/>
</dbReference>
<protein>
    <submittedName>
        <fullName evidence="3">Uncharacterized protein</fullName>
    </submittedName>
</protein>
<dbReference type="PANTHER" id="PTHR24104">
    <property type="entry name" value="E3 UBIQUITIN-PROTEIN LIGASE NHLRC1-RELATED"/>
    <property type="match status" value="1"/>
</dbReference>
<dbReference type="CDD" id="cd05819">
    <property type="entry name" value="NHL"/>
    <property type="match status" value="1"/>
</dbReference>
<reference evidence="3" key="1">
    <citation type="submission" date="2021-02" db="EMBL/GenBank/DDBJ databases">
        <authorList>
            <person name="Nowell W R."/>
        </authorList>
    </citation>
    <scope>NUCLEOTIDE SEQUENCE</scope>
</reference>
<sequence length="278" mass="30695">MAWESNVTSGHIVAGGNERGNGSDQLSLASDVVVDKANDSLIICDSSNERVVQWPQQNGKDGVTIISNISCWGLTMNESGSLYVVDVKKHEVRKYRREVRSGTIISRGYRYSFYPFSDPPSYVFVDQGTAVAGGNGIGNRLDQLNHPSYVFVDQNHSVYVSDTKNHRVMKWEEGAKQGTVVAGGQGQGNNLTQFSEPRGVVVDQLGTVYVADYNNSRIMRWPQEATQGNVIADRSGSKEQSNQLCCFIGLSFDPRGNLYAADSCNHRVQKFNIEQTKN</sequence>
<accession>A0A814Z000</accession>
<proteinExistence type="predicted"/>
<evidence type="ECO:0000313" key="3">
    <source>
        <dbReference type="EMBL" id="CAF1237210.1"/>
    </source>
</evidence>
<feature type="repeat" description="NHL" evidence="2">
    <location>
        <begin position="193"/>
        <end position="224"/>
    </location>
</feature>
<dbReference type="PROSITE" id="PS51125">
    <property type="entry name" value="NHL"/>
    <property type="match status" value="2"/>
</dbReference>
<evidence type="ECO:0000256" key="1">
    <source>
        <dbReference type="ARBA" id="ARBA00022737"/>
    </source>
</evidence>
<gene>
    <name evidence="3" type="ORF">IZO911_LOCUS30588</name>
</gene>
<comment type="caution">
    <text evidence="3">The sequence shown here is derived from an EMBL/GenBank/DDBJ whole genome shotgun (WGS) entry which is preliminary data.</text>
</comment>
<dbReference type="GO" id="GO:0008270">
    <property type="term" value="F:zinc ion binding"/>
    <property type="evidence" value="ECO:0007669"/>
    <property type="project" value="UniProtKB-KW"/>
</dbReference>
<dbReference type="Pfam" id="PF01436">
    <property type="entry name" value="NHL"/>
    <property type="match status" value="2"/>
</dbReference>
<dbReference type="Gene3D" id="2.40.10.500">
    <property type="match status" value="1"/>
</dbReference>
<organism evidence="3 4">
    <name type="scientific">Adineta steineri</name>
    <dbReference type="NCBI Taxonomy" id="433720"/>
    <lineage>
        <taxon>Eukaryota</taxon>
        <taxon>Metazoa</taxon>
        <taxon>Spiralia</taxon>
        <taxon>Gnathifera</taxon>
        <taxon>Rotifera</taxon>
        <taxon>Eurotatoria</taxon>
        <taxon>Bdelloidea</taxon>
        <taxon>Adinetida</taxon>
        <taxon>Adinetidae</taxon>
        <taxon>Adineta</taxon>
    </lineage>
</organism>
<feature type="repeat" description="NHL" evidence="2">
    <location>
        <begin position="232"/>
        <end position="274"/>
    </location>
</feature>
<evidence type="ECO:0000256" key="2">
    <source>
        <dbReference type="PROSITE-ProRule" id="PRU00504"/>
    </source>
</evidence>
<dbReference type="InterPro" id="IPR001258">
    <property type="entry name" value="NHL_repeat"/>
</dbReference>
<keyword evidence="1" id="KW-0677">Repeat</keyword>
<dbReference type="SUPFAM" id="SSF101898">
    <property type="entry name" value="NHL repeat"/>
    <property type="match status" value="1"/>
</dbReference>
<dbReference type="InterPro" id="IPR050952">
    <property type="entry name" value="TRIM-NHL_E3_ligases"/>
</dbReference>
<dbReference type="PANTHER" id="PTHR24104:SF25">
    <property type="entry name" value="PROTEIN LIN-41"/>
    <property type="match status" value="1"/>
</dbReference>